<evidence type="ECO:0000256" key="8">
    <source>
        <dbReference type="RuleBase" id="RU363059"/>
    </source>
</evidence>
<keyword evidence="4 8" id="KW-0812">Transmembrane</keyword>
<keyword evidence="7 8" id="KW-0472">Membrane</keyword>
<accession>A0A7S0QTM2</accession>
<reference evidence="9" key="1">
    <citation type="submission" date="2021-01" db="EMBL/GenBank/DDBJ databases">
        <authorList>
            <person name="Corre E."/>
            <person name="Pelletier E."/>
            <person name="Niang G."/>
            <person name="Scheremetjew M."/>
            <person name="Finn R."/>
            <person name="Kale V."/>
            <person name="Holt S."/>
            <person name="Cochrane G."/>
            <person name="Meng A."/>
            <person name="Brown T."/>
            <person name="Cohen L."/>
        </authorList>
    </citation>
    <scope>NUCLEOTIDE SEQUENCE</scope>
    <source>
        <strain evidence="9">CCMP722</strain>
    </source>
</reference>
<feature type="transmembrane region" description="Helical" evidence="8">
    <location>
        <begin position="95"/>
        <end position="113"/>
    </location>
</feature>
<comment type="subcellular location">
    <subcellularLocation>
        <location evidence="2 8">Endoplasmic reticulum membrane</location>
        <topology evidence="2 8">Multi-pass membrane protein</topology>
    </subcellularLocation>
</comment>
<evidence type="ECO:0000256" key="5">
    <source>
        <dbReference type="ARBA" id="ARBA00022824"/>
    </source>
</evidence>
<evidence type="ECO:0000256" key="2">
    <source>
        <dbReference type="ARBA" id="ARBA00004477"/>
    </source>
</evidence>
<comment type="similarity">
    <text evidence="3 8">Belongs to the derlin family.</text>
</comment>
<evidence type="ECO:0000256" key="1">
    <source>
        <dbReference type="ARBA" id="ARBA00003292"/>
    </source>
</evidence>
<dbReference type="InterPro" id="IPR007599">
    <property type="entry name" value="DER1"/>
</dbReference>
<evidence type="ECO:0000256" key="6">
    <source>
        <dbReference type="ARBA" id="ARBA00022989"/>
    </source>
</evidence>
<evidence type="ECO:0000256" key="4">
    <source>
        <dbReference type="ARBA" id="ARBA00022692"/>
    </source>
</evidence>
<keyword evidence="6 8" id="KW-1133">Transmembrane helix</keyword>
<dbReference type="GO" id="GO:0005789">
    <property type="term" value="C:endoplasmic reticulum membrane"/>
    <property type="evidence" value="ECO:0007669"/>
    <property type="project" value="UniProtKB-SubCell"/>
</dbReference>
<dbReference type="EMBL" id="HBFA01004843">
    <property type="protein sequence ID" value="CAD8652405.1"/>
    <property type="molecule type" value="Transcribed_RNA"/>
</dbReference>
<name>A0A7S0QTM2_9CHLO</name>
<evidence type="ECO:0000313" key="9">
    <source>
        <dbReference type="EMBL" id="CAD8652405.1"/>
    </source>
</evidence>
<sequence>MSSPGEWYAELPPISKLFGTVCVLTTVGVQFQLVNPMLLVLDWGSVLYKFQIWRLVTNFVFLGGFGLPFAIRLMMIARYGVYLEKTTYEGRTADFAFMLVFAMITLLLCSLLIPFMRMAIYSSTLVFMLVYIWSRNNPDQSVSLMGVLKLKAFWMPWALMAFTMVMGGNPLPDLFGIFVGHLYYFLTAIHPRAGGADLIRTPEFFRRFIDQTYGGFGYVNPNYRAPPAAPRAFQGRGRRLGDD</sequence>
<protein>
    <recommendedName>
        <fullName evidence="8">Derlin</fullName>
    </recommendedName>
</protein>
<dbReference type="AlphaFoldDB" id="A0A7S0QTM2"/>
<dbReference type="Pfam" id="PF04511">
    <property type="entry name" value="DER1"/>
    <property type="match status" value="1"/>
</dbReference>
<proteinExistence type="inferred from homology"/>
<gene>
    <name evidence="9" type="ORF">POBO1169_LOCUS2479</name>
</gene>
<dbReference type="InterPro" id="IPR035952">
    <property type="entry name" value="Rhomboid-like_sf"/>
</dbReference>
<dbReference type="SUPFAM" id="SSF144091">
    <property type="entry name" value="Rhomboid-like"/>
    <property type="match status" value="1"/>
</dbReference>
<dbReference type="GO" id="GO:0006950">
    <property type="term" value="P:response to stress"/>
    <property type="evidence" value="ECO:0007669"/>
    <property type="project" value="UniProtKB-ARBA"/>
</dbReference>
<comment type="function">
    <text evidence="8">May be involved in the degradation of misfolded endoplasmic reticulum (ER) luminal proteins.</text>
</comment>
<evidence type="ECO:0000256" key="7">
    <source>
        <dbReference type="ARBA" id="ARBA00023136"/>
    </source>
</evidence>
<keyword evidence="5 8" id="KW-0256">Endoplasmic reticulum</keyword>
<feature type="transmembrane region" description="Helical" evidence="8">
    <location>
        <begin position="52"/>
        <end position="75"/>
    </location>
</feature>
<evidence type="ECO:0000256" key="3">
    <source>
        <dbReference type="ARBA" id="ARBA00008917"/>
    </source>
</evidence>
<comment type="function">
    <text evidence="1">May be involved in the degradation process of specific misfolded endoplasmic reticulum (ER) luminal proteins.</text>
</comment>
<dbReference type="PANTHER" id="PTHR11009">
    <property type="entry name" value="DER1-LIKE PROTEIN, DERLIN"/>
    <property type="match status" value="1"/>
</dbReference>
<feature type="transmembrane region" description="Helical" evidence="8">
    <location>
        <begin position="118"/>
        <end position="134"/>
    </location>
</feature>
<organism evidence="9">
    <name type="scientific">Pyramimonas obovata</name>
    <dbReference type="NCBI Taxonomy" id="1411642"/>
    <lineage>
        <taxon>Eukaryota</taxon>
        <taxon>Viridiplantae</taxon>
        <taxon>Chlorophyta</taxon>
        <taxon>Pyramimonadophyceae</taxon>
        <taxon>Pyramimonadales</taxon>
        <taxon>Pyramimonadaceae</taxon>
        <taxon>Pyramimonas</taxon>
        <taxon>Pyramimonas incertae sedis</taxon>
    </lineage>
</organism>
<feature type="transmembrane region" description="Helical" evidence="8">
    <location>
        <begin position="154"/>
        <end position="186"/>
    </location>
</feature>